<reference evidence="3" key="1">
    <citation type="submission" date="2019-11" db="EMBL/GenBank/DDBJ databases">
        <authorList>
            <person name="Liu Y."/>
            <person name="Hou J."/>
            <person name="Li T.-Q."/>
            <person name="Guan C.-H."/>
            <person name="Wu X."/>
            <person name="Wu H.-Z."/>
            <person name="Ling F."/>
            <person name="Zhang R."/>
            <person name="Shi X.-G."/>
            <person name="Ren J.-P."/>
            <person name="Chen E.-F."/>
            <person name="Sun J.-M."/>
        </authorList>
    </citation>
    <scope>NUCLEOTIDE SEQUENCE</scope>
    <source>
        <strain evidence="3">Adult_tree_wgs_1</strain>
        <tissue evidence="3">Leaves</tissue>
    </source>
</reference>
<dbReference type="GO" id="GO:0005634">
    <property type="term" value="C:nucleus"/>
    <property type="evidence" value="ECO:0007669"/>
    <property type="project" value="TreeGrafter"/>
</dbReference>
<feature type="transmembrane region" description="Helical" evidence="2">
    <location>
        <begin position="63"/>
        <end position="83"/>
    </location>
</feature>
<keyword evidence="2" id="KW-0812">Transmembrane</keyword>
<evidence type="ECO:0000256" key="2">
    <source>
        <dbReference type="SAM" id="Phobius"/>
    </source>
</evidence>
<keyword evidence="2" id="KW-0472">Membrane</keyword>
<dbReference type="Pfam" id="PF08524">
    <property type="entry name" value="rRNA_processing"/>
    <property type="match status" value="1"/>
</dbReference>
<keyword evidence="4" id="KW-1185">Reference proteome</keyword>
<evidence type="ECO:0000313" key="3">
    <source>
        <dbReference type="EMBL" id="KAF7119542.1"/>
    </source>
</evidence>
<accession>A0A834G0U3</accession>
<gene>
    <name evidence="3" type="ORF">RHSIM_Rhsim13G0016600</name>
</gene>
<dbReference type="InterPro" id="IPR013730">
    <property type="entry name" value="Fyv7/TAP26"/>
</dbReference>
<dbReference type="EMBL" id="WJXA01000013">
    <property type="protein sequence ID" value="KAF7119542.1"/>
    <property type="molecule type" value="Genomic_DNA"/>
</dbReference>
<proteinExistence type="predicted"/>
<feature type="region of interest" description="Disordered" evidence="1">
    <location>
        <begin position="256"/>
        <end position="283"/>
    </location>
</feature>
<keyword evidence="2" id="KW-1133">Transmembrane helix</keyword>
<sequence>MKRSTNPNSKGEKIDGLVSIDQKKVKMKKKKNMMRMGGGGLSLEAFAKAKTKSNDYNPALISIFIFLSLLSSYGAFLFCGFLLQFRVLIYSLGICQRPCYLSHAGDWDLSIQVWVLNFGLMDKRTYYGDYVLLNQSSLISFFLFPEKQREFYKNAKYVSKYKKSIKQQSQQTDNYRHIRSWECWRSWYLMHVKLGLVAHYSWVIVLQDENETEKAGEMNQRYKKNKRSSAQSLREVYEQKHEEEEKAKMEREAIVRAKKEERERTESRRKAVREKMLKKTRSGQPVMKYRIQHLLETIQGSTS</sequence>
<evidence type="ECO:0000256" key="1">
    <source>
        <dbReference type="SAM" id="MobiDB-lite"/>
    </source>
</evidence>
<evidence type="ECO:0000313" key="4">
    <source>
        <dbReference type="Proteomes" id="UP000626092"/>
    </source>
</evidence>
<protein>
    <submittedName>
        <fullName evidence="3">Uncharacterized protein</fullName>
    </submittedName>
</protein>
<dbReference type="OrthoDB" id="1928808at2759"/>
<dbReference type="PANTHER" id="PTHR15657">
    <property type="entry name" value="THYROID TRANSCRIPTION FACTOR 1-ASSOCIATED PROTEIN 26"/>
    <property type="match status" value="1"/>
</dbReference>
<comment type="caution">
    <text evidence="3">The sequence shown here is derived from an EMBL/GenBank/DDBJ whole genome shotgun (WGS) entry which is preliminary data.</text>
</comment>
<organism evidence="3 4">
    <name type="scientific">Rhododendron simsii</name>
    <name type="common">Sims's rhododendron</name>
    <dbReference type="NCBI Taxonomy" id="118357"/>
    <lineage>
        <taxon>Eukaryota</taxon>
        <taxon>Viridiplantae</taxon>
        <taxon>Streptophyta</taxon>
        <taxon>Embryophyta</taxon>
        <taxon>Tracheophyta</taxon>
        <taxon>Spermatophyta</taxon>
        <taxon>Magnoliopsida</taxon>
        <taxon>eudicotyledons</taxon>
        <taxon>Gunneridae</taxon>
        <taxon>Pentapetalae</taxon>
        <taxon>asterids</taxon>
        <taxon>Ericales</taxon>
        <taxon>Ericaceae</taxon>
        <taxon>Ericoideae</taxon>
        <taxon>Rhodoreae</taxon>
        <taxon>Rhododendron</taxon>
    </lineage>
</organism>
<dbReference type="AlphaFoldDB" id="A0A834G0U3"/>
<name>A0A834G0U3_RHOSS</name>
<dbReference type="Proteomes" id="UP000626092">
    <property type="component" value="Unassembled WGS sequence"/>
</dbReference>
<feature type="compositionally biased region" description="Basic and acidic residues" evidence="1">
    <location>
        <begin position="256"/>
        <end position="277"/>
    </location>
</feature>
<dbReference type="PANTHER" id="PTHR15657:SF1">
    <property type="entry name" value="THYROID TRANSCRIPTION FACTOR 1-ASSOCIATED PROTEIN 26"/>
    <property type="match status" value="1"/>
</dbReference>